<gene>
    <name evidence="2" type="ORF">SAMN05444410_1039</name>
</gene>
<proteinExistence type="predicted"/>
<reference evidence="2 3" key="1">
    <citation type="submission" date="2016-10" db="EMBL/GenBank/DDBJ databases">
        <authorList>
            <person name="Varghese N."/>
            <person name="Submissions S."/>
        </authorList>
    </citation>
    <scope>NUCLEOTIDE SEQUENCE [LARGE SCALE GENOMIC DNA]</scope>
    <source>
        <strain evidence="2 3">DSM 25353</strain>
    </source>
</reference>
<evidence type="ECO:0000313" key="2">
    <source>
        <dbReference type="EMBL" id="SDW45905.1"/>
    </source>
</evidence>
<sequence length="125" mass="14332">MRIRIQEIEFGVNEPSESEEFYKSVLGFELSVSQNELKVLKPGVNELDLNFSLHVPQGTVFISFLCDDLEEIMSRLINKNIPFDGPKKSHLGMKTISFRDPSGYLVKINIPTDESPQWLRATFQK</sequence>
<evidence type="ECO:0000313" key="3">
    <source>
        <dbReference type="Proteomes" id="UP000198711"/>
    </source>
</evidence>
<dbReference type="RefSeq" id="WP_092722484.1">
    <property type="nucleotide sequence ID" value="NZ_FNNO01000003.1"/>
</dbReference>
<dbReference type="InterPro" id="IPR037523">
    <property type="entry name" value="VOC_core"/>
</dbReference>
<dbReference type="PROSITE" id="PS51819">
    <property type="entry name" value="VOC"/>
    <property type="match status" value="1"/>
</dbReference>
<protein>
    <submittedName>
        <fullName evidence="2">Glyoxalase/Bleomycin resistance protein/Dioxygenase superfamily protein</fullName>
    </submittedName>
</protein>
<name>A0A8X8LAK4_9BACT</name>
<dbReference type="AlphaFoldDB" id="A0A8X8LAK4"/>
<dbReference type="InterPro" id="IPR004360">
    <property type="entry name" value="Glyas_Fos-R_dOase_dom"/>
</dbReference>
<accession>A0A8X8LAK4</accession>
<dbReference type="EMBL" id="FNNO01000003">
    <property type="protein sequence ID" value="SDW45905.1"/>
    <property type="molecule type" value="Genomic_DNA"/>
</dbReference>
<keyword evidence="3" id="KW-1185">Reference proteome</keyword>
<dbReference type="Pfam" id="PF00903">
    <property type="entry name" value="Glyoxalase"/>
    <property type="match status" value="1"/>
</dbReference>
<feature type="domain" description="VOC" evidence="1">
    <location>
        <begin position="4"/>
        <end position="111"/>
    </location>
</feature>
<dbReference type="Gene3D" id="3.10.180.10">
    <property type="entry name" value="2,3-Dihydroxybiphenyl 1,2-Dioxygenase, domain 1"/>
    <property type="match status" value="1"/>
</dbReference>
<dbReference type="SUPFAM" id="SSF54593">
    <property type="entry name" value="Glyoxalase/Bleomycin resistance protein/Dihydroxybiphenyl dioxygenase"/>
    <property type="match status" value="1"/>
</dbReference>
<organism evidence="2 3">
    <name type="scientific">Hydrobacter penzbergensis</name>
    <dbReference type="NCBI Taxonomy" id="1235997"/>
    <lineage>
        <taxon>Bacteria</taxon>
        <taxon>Pseudomonadati</taxon>
        <taxon>Bacteroidota</taxon>
        <taxon>Chitinophagia</taxon>
        <taxon>Chitinophagales</taxon>
        <taxon>Chitinophagaceae</taxon>
        <taxon>Hydrobacter</taxon>
    </lineage>
</organism>
<comment type="caution">
    <text evidence="2">The sequence shown here is derived from an EMBL/GenBank/DDBJ whole genome shotgun (WGS) entry which is preliminary data.</text>
</comment>
<evidence type="ECO:0000259" key="1">
    <source>
        <dbReference type="PROSITE" id="PS51819"/>
    </source>
</evidence>
<dbReference type="InterPro" id="IPR029068">
    <property type="entry name" value="Glyas_Bleomycin-R_OHBP_Dase"/>
</dbReference>
<dbReference type="Proteomes" id="UP000198711">
    <property type="component" value="Unassembled WGS sequence"/>
</dbReference>